<dbReference type="Proteomes" id="UP000185296">
    <property type="component" value="Segment"/>
</dbReference>
<dbReference type="EMBL" id="KJ019090">
    <property type="protein sequence ID" value="AIX28615.1"/>
    <property type="molecule type" value="Genomic_DNA"/>
</dbReference>
<dbReference type="Proteomes" id="UP000185305">
    <property type="component" value="Segment"/>
</dbReference>
<dbReference type="EMBL" id="KJ019159">
    <property type="protein sequence ID" value="AIX45599.1"/>
    <property type="molecule type" value="Genomic_DNA"/>
</dbReference>
<dbReference type="EMBL" id="KJ019102">
    <property type="protein sequence ID" value="AIX31965.1"/>
    <property type="molecule type" value="Genomic_DNA"/>
</dbReference>
<dbReference type="EMBL" id="KJ019092">
    <property type="protein sequence ID" value="AIX29159.1"/>
    <property type="molecule type" value="Genomic_DNA"/>
</dbReference>
<evidence type="ECO:0000313" key="9">
    <source>
        <dbReference type="EMBL" id="AIX29944.1"/>
    </source>
</evidence>
<protein>
    <submittedName>
        <fullName evidence="2">Uncharacterized protein</fullName>
    </submittedName>
</protein>
<name>A0A0E3EWB4_9CAUD</name>
<dbReference type="EMBL" id="KJ019098">
    <property type="protein sequence ID" value="AIX30819.1"/>
    <property type="molecule type" value="Genomic_DNA"/>
</dbReference>
<dbReference type="Proteomes" id="UP000185304">
    <property type="component" value="Segment"/>
</dbReference>
<dbReference type="EMBL" id="KJ019146">
    <property type="protein sequence ID" value="AIX42267.1"/>
    <property type="molecule type" value="Genomic_DNA"/>
</dbReference>
<gene>
    <name evidence="17" type="ORF">Syn7803C12_48</name>
    <name evidence="18" type="ORF">Syn7803C15_48</name>
    <name evidence="19" type="ORF">Syn7803C16_48</name>
    <name evidence="20" type="ORF">Syn7803C22_48</name>
    <name evidence="21" type="ORF">Syn7803C24_48</name>
    <name evidence="22" type="ORF">Syn7803C25_48</name>
    <name evidence="23" type="ORF">Syn7803C34_48</name>
    <name evidence="1" type="ORF">Syn7803C58_48</name>
    <name evidence="2" type="ORF">Syn7803C6_48</name>
    <name evidence="3" type="ORF">Syn7803C80_48</name>
    <name evidence="4" type="ORF">Syn7803C90_48</name>
    <name evidence="5" type="ORF">Syn7803C9_48</name>
    <name evidence="6" type="ORF">Syn7803US17_48</name>
    <name evidence="7" type="ORF">Syn7803US24_48</name>
    <name evidence="8" type="ORF">Syn7803US2_48</name>
    <name evidence="9" type="ORF">Syn7803US34_49</name>
    <name evidence="10" type="ORF">Syn7803US36_49</name>
    <name evidence="11" type="ORF">Syn7803US37_48</name>
    <name evidence="12" type="ORF">Syn7803US39_48</name>
    <name evidence="13" type="ORF">Syn7803US3_48</name>
    <name evidence="14" type="ORF">Syn7803US43_48</name>
    <name evidence="15" type="ORF">Syn7803US44_49</name>
    <name evidence="16" type="ORF">Syn7803US4_48</name>
</gene>
<dbReference type="EMBL" id="KJ019066">
    <property type="protein sequence ID" value="AIX23238.1"/>
    <property type="molecule type" value="Genomic_DNA"/>
</dbReference>
<evidence type="ECO:0000313" key="1">
    <source>
        <dbReference type="EMBL" id="AIX16573.1"/>
    </source>
</evidence>
<dbReference type="Proteomes" id="UP000185295">
    <property type="component" value="Segment"/>
</dbReference>
<dbReference type="EMBL" id="KJ019152">
    <property type="protein sequence ID" value="AIX43971.1"/>
    <property type="molecule type" value="Genomic_DNA"/>
</dbReference>
<evidence type="ECO:0000313" key="20">
    <source>
        <dbReference type="EMBL" id="AIX43398.1"/>
    </source>
</evidence>
<dbReference type="OrthoDB" id="28830at10239"/>
<evidence type="ECO:0000313" key="8">
    <source>
        <dbReference type="EMBL" id="AIX29159.1"/>
    </source>
</evidence>
<evidence type="ECO:0000313" key="6">
    <source>
        <dbReference type="EMBL" id="AIX27689.1"/>
    </source>
</evidence>
<dbReference type="EMBL" id="KJ019095">
    <property type="protein sequence ID" value="AIX29944.1"/>
    <property type="molecule type" value="Genomic_DNA"/>
</dbReference>
<dbReference type="Proteomes" id="UP000185300">
    <property type="component" value="Segment"/>
</dbReference>
<evidence type="ECO:0000313" key="3">
    <source>
        <dbReference type="EMBL" id="AIX20225.1"/>
    </source>
</evidence>
<dbReference type="EMBL" id="KJ019105">
    <property type="protein sequence ID" value="AIX32749.1"/>
    <property type="molecule type" value="Genomic_DNA"/>
</dbReference>
<dbReference type="Proteomes" id="UP000185319">
    <property type="component" value="Segment"/>
</dbReference>
<evidence type="ECO:0000313" key="10">
    <source>
        <dbReference type="EMBL" id="AIX30237.1"/>
    </source>
</evidence>
<dbReference type="Proteomes" id="UP000185306">
    <property type="component" value="Segment"/>
</dbReference>
<dbReference type="EMBL" id="KJ019145">
    <property type="protein sequence ID" value="AIX41979.1"/>
    <property type="molecule type" value="Genomic_DNA"/>
</dbReference>
<organism evidence="2 26">
    <name type="scientific">Synechococcus phage ACG-2014f</name>
    <dbReference type="NCBI Taxonomy" id="1493511"/>
    <lineage>
        <taxon>Viruses</taxon>
        <taxon>Duplodnaviria</taxon>
        <taxon>Heunggongvirae</taxon>
        <taxon>Uroviricota</taxon>
        <taxon>Caudoviricetes</taxon>
        <taxon>Pantevenvirales</taxon>
        <taxon>Kyanoviridae</taxon>
        <taxon>Atlauavirus</taxon>
        <taxon>Atlauavirus tusconc8</taxon>
    </lineage>
</organism>
<evidence type="ECO:0000313" key="22">
    <source>
        <dbReference type="EMBL" id="AIX43971.1"/>
    </source>
</evidence>
<dbReference type="Proteomes" id="UP000185314">
    <property type="component" value="Segment"/>
</dbReference>
<dbReference type="Proteomes" id="UP000185312">
    <property type="component" value="Segment"/>
</dbReference>
<accession>A0A0E3EWB4</accession>
<evidence type="ECO:0000313" key="12">
    <source>
        <dbReference type="EMBL" id="AIX30819.1"/>
    </source>
</evidence>
<evidence type="ECO:0000313" key="24">
    <source>
        <dbReference type="Proteomes" id="UP000033001"/>
    </source>
</evidence>
<dbReference type="EMBL" id="KJ019086">
    <property type="protein sequence ID" value="AIX27689.1"/>
    <property type="molecule type" value="Genomic_DNA"/>
</dbReference>
<dbReference type="EMBL" id="KJ019097">
    <property type="protein sequence ID" value="AIX30525.1"/>
    <property type="molecule type" value="Genomic_DNA"/>
</dbReference>
<dbReference type="EMBL" id="KJ019053">
    <property type="protein sequence ID" value="AIX20225.1"/>
    <property type="molecule type" value="Genomic_DNA"/>
</dbReference>
<evidence type="ECO:0000313" key="19">
    <source>
        <dbReference type="EMBL" id="AIX42267.1"/>
    </source>
</evidence>
<evidence type="ECO:0000313" key="27">
    <source>
        <dbReference type="Proteomes" id="UP000185320"/>
    </source>
</evidence>
<dbReference type="EMBL" id="KJ019103">
    <property type="protein sequence ID" value="AIX32249.1"/>
    <property type="molecule type" value="Genomic_DNA"/>
</dbReference>
<evidence type="ECO:0000313" key="17">
    <source>
        <dbReference type="EMBL" id="AIX41410.1"/>
    </source>
</evidence>
<evidence type="ECO:0000313" key="18">
    <source>
        <dbReference type="EMBL" id="AIX41979.1"/>
    </source>
</evidence>
<dbReference type="Proteomes" id="UP000185322">
    <property type="component" value="Segment"/>
</dbReference>
<dbReference type="KEGG" id="vg:24171898"/>
<dbReference type="EMBL" id="KJ019150">
    <property type="protein sequence ID" value="AIX43398.1"/>
    <property type="molecule type" value="Genomic_DNA"/>
</dbReference>
<evidence type="ECO:0000313" key="26">
    <source>
        <dbReference type="Proteomes" id="UP000185317"/>
    </source>
</evidence>
<dbReference type="Proteomes" id="UP000185307">
    <property type="component" value="Segment"/>
</dbReference>
<dbReference type="EMBL" id="KJ019143">
    <property type="protein sequence ID" value="AIX41410.1"/>
    <property type="molecule type" value="Genomic_DNA"/>
</dbReference>
<dbReference type="Proteomes" id="UP000185324">
    <property type="component" value="Segment"/>
</dbReference>
<dbReference type="EMBL" id="KJ019096">
    <property type="protein sequence ID" value="AIX30237.1"/>
    <property type="molecule type" value="Genomic_DNA"/>
</dbReference>
<dbReference type="GeneID" id="24171898"/>
<evidence type="ECO:0000313" key="2">
    <source>
        <dbReference type="EMBL" id="AIX18347.1"/>
    </source>
</evidence>
<dbReference type="RefSeq" id="YP_009134259.1">
    <property type="nucleotide sequence ID" value="NC_026927.1"/>
</dbReference>
<evidence type="ECO:0000313" key="13">
    <source>
        <dbReference type="EMBL" id="AIX31105.1"/>
    </source>
</evidence>
<dbReference type="EMBL" id="KJ019059">
    <property type="protein sequence ID" value="AIX21659.1"/>
    <property type="molecule type" value="Genomic_DNA"/>
</dbReference>
<evidence type="ECO:0000313" key="7">
    <source>
        <dbReference type="EMBL" id="AIX28615.1"/>
    </source>
</evidence>
<dbReference type="Proteomes" id="UP000185317">
    <property type="component" value="Segment"/>
</dbReference>
<evidence type="ECO:0000313" key="23">
    <source>
        <dbReference type="EMBL" id="AIX45599.1"/>
    </source>
</evidence>
<dbReference type="Proteomes" id="UP000185286">
    <property type="component" value="Genome"/>
</dbReference>
<dbReference type="EMBL" id="KJ019045">
    <property type="protein sequence ID" value="AIX18347.1"/>
    <property type="molecule type" value="Genomic_DNA"/>
</dbReference>
<keyword evidence="27" id="KW-1185">Reference proteome</keyword>
<dbReference type="EMBL" id="KJ019099">
    <property type="protein sequence ID" value="AIX31105.1"/>
    <property type="molecule type" value="Genomic_DNA"/>
</dbReference>
<dbReference type="Proteomes" id="UP000185316">
    <property type="component" value="Segment"/>
</dbReference>
<dbReference type="Proteomes" id="UP000185313">
    <property type="component" value="Segment"/>
</dbReference>
<evidence type="ECO:0000313" key="16">
    <source>
        <dbReference type="EMBL" id="AIX32749.1"/>
    </source>
</evidence>
<dbReference type="Proteomes" id="UP000185320">
    <property type="component" value="Segment"/>
</dbReference>
<evidence type="ECO:0000313" key="4">
    <source>
        <dbReference type="EMBL" id="AIX21659.1"/>
    </source>
</evidence>
<dbReference type="Proteomes" id="UP000185291">
    <property type="component" value="Segment"/>
</dbReference>
<evidence type="ECO:0000313" key="15">
    <source>
        <dbReference type="EMBL" id="AIX32249.1"/>
    </source>
</evidence>
<dbReference type="Proteomes" id="UP000185310">
    <property type="component" value="Segment"/>
</dbReference>
<evidence type="ECO:0000313" key="5">
    <source>
        <dbReference type="EMBL" id="AIX23238.1"/>
    </source>
</evidence>
<sequence>MVLTWTDEEKVNLTRAEVSIHGENITPDKLDNKTLPTDIHVIEYEMEGVTYYDAVRAYKMVSIFDVYHDKLKGGGKVVRITNGYGSIRPNLWNNNKSEKGDE</sequence>
<evidence type="ECO:0000313" key="14">
    <source>
        <dbReference type="EMBL" id="AIX31965.1"/>
    </source>
</evidence>
<dbReference type="Proteomes" id="UP000185308">
    <property type="component" value="Segment"/>
</dbReference>
<evidence type="ECO:0000313" key="25">
    <source>
        <dbReference type="Proteomes" id="UP000185286"/>
    </source>
</evidence>
<dbReference type="Proteomes" id="UP000185318">
    <property type="component" value="Segment"/>
</dbReference>
<reference evidence="24 25" key="1">
    <citation type="submission" date="2013-12" db="EMBL/GenBank/DDBJ databases">
        <title>Ecological redundancy of diverse viral populations within a natural community.</title>
        <authorList>
            <person name="Gregory A.C."/>
            <person name="LaButti K."/>
            <person name="Copeland A."/>
            <person name="Woyke T."/>
            <person name="Sullivan M.B."/>
        </authorList>
    </citation>
    <scope>NUCLEOTIDE SEQUENCE [LARGE SCALE GENOMIC DNA]</scope>
    <source>
        <strain evidence="17">Syn7803C12</strain>
        <strain evidence="18">Syn7803C15</strain>
        <strain evidence="19">Syn7803C16</strain>
        <strain evidence="20">Syn7803C22</strain>
        <strain evidence="21">Syn7803C24</strain>
        <strain evidence="22">Syn7803C25</strain>
        <strain evidence="23">Syn7803C34</strain>
        <strain evidence="1">Syn7803C58</strain>
        <strain evidence="2">Syn7803C6</strain>
        <strain evidence="3">Syn7803C80</strain>
        <strain evidence="5">Syn7803C9</strain>
        <strain evidence="4">Syn7803C90</strain>
        <strain evidence="6">Syn7803US17</strain>
        <strain evidence="8">Syn7803US2</strain>
        <strain evidence="7">Syn7803US24</strain>
        <strain evidence="13">Syn7803US3</strain>
        <strain evidence="9">Syn7803US34</strain>
        <strain evidence="10">Syn7803US36</strain>
        <strain evidence="11">Syn7803US37</strain>
        <strain evidence="12">Syn7803US39</strain>
        <strain evidence="16">Syn7803US4</strain>
        <strain evidence="14">Syn7803US43</strain>
        <strain evidence="15">Syn7803US44</strain>
    </source>
</reference>
<dbReference type="Proteomes" id="UP000033001">
    <property type="component" value="Segment"/>
</dbReference>
<dbReference type="Proteomes" id="UP000185311">
    <property type="component" value="Segment"/>
</dbReference>
<proteinExistence type="predicted"/>
<dbReference type="EMBL" id="KJ019037">
    <property type="protein sequence ID" value="AIX16573.1"/>
    <property type="molecule type" value="Genomic_DNA"/>
</dbReference>
<evidence type="ECO:0000313" key="11">
    <source>
        <dbReference type="EMBL" id="AIX30525.1"/>
    </source>
</evidence>
<evidence type="ECO:0000313" key="21">
    <source>
        <dbReference type="EMBL" id="AIX43687.1"/>
    </source>
</evidence>
<dbReference type="EMBL" id="KJ019151">
    <property type="protein sequence ID" value="AIX43687.1"/>
    <property type="molecule type" value="Genomic_DNA"/>
</dbReference>